<sequence length="110" mass="12377">MMQDKNFEQKIGQILYECGPGNAKKIIARAKIFNENDGGEYEFDYLDENGELGWFSPDGRAVADLTDALLAYKSFFLDNNLTNGKPVWTGCEITVDIQAGKININLQYDD</sequence>
<dbReference type="SUPFAM" id="SSF160424">
    <property type="entry name" value="BH3703-like"/>
    <property type="match status" value="1"/>
</dbReference>
<comment type="caution">
    <text evidence="1">The sequence shown here is derived from an EMBL/GenBank/DDBJ whole genome shotgun (WGS) entry which is preliminary data.</text>
</comment>
<evidence type="ECO:0000313" key="2">
    <source>
        <dbReference type="Proteomes" id="UP001565243"/>
    </source>
</evidence>
<dbReference type="InterPro" id="IPR036170">
    <property type="entry name" value="YezG-like_sf"/>
</dbReference>
<dbReference type="EMBL" id="JBGFFX010000009">
    <property type="protein sequence ID" value="MEY8771892.1"/>
    <property type="molecule type" value="Genomic_DNA"/>
</dbReference>
<reference evidence="1 2" key="1">
    <citation type="submission" date="2024-07" db="EMBL/GenBank/DDBJ databases">
        <authorList>
            <person name="Hebao G."/>
        </authorList>
    </citation>
    <scope>NUCLEOTIDE SEQUENCE [LARGE SCALE GENOMIC DNA]</scope>
    <source>
        <strain evidence="1 2">ACCC 02193</strain>
    </source>
</reference>
<organism evidence="1 2">
    <name type="scientific">Erwinia aeris</name>
    <dbReference type="NCBI Taxonomy" id="3239803"/>
    <lineage>
        <taxon>Bacteria</taxon>
        <taxon>Pseudomonadati</taxon>
        <taxon>Pseudomonadota</taxon>
        <taxon>Gammaproteobacteria</taxon>
        <taxon>Enterobacterales</taxon>
        <taxon>Erwiniaceae</taxon>
        <taxon>Erwinia</taxon>
    </lineage>
</organism>
<gene>
    <name evidence="1" type="ORF">AB6T85_15940</name>
</gene>
<name>A0ABV4EAE1_9GAMM</name>
<proteinExistence type="predicted"/>
<evidence type="ECO:0000313" key="1">
    <source>
        <dbReference type="EMBL" id="MEY8771892.1"/>
    </source>
</evidence>
<protein>
    <submittedName>
        <fullName evidence="1">Uncharacterized protein</fullName>
    </submittedName>
</protein>
<dbReference type="RefSeq" id="WP_369896101.1">
    <property type="nucleotide sequence ID" value="NZ_JBGFFX010000009.1"/>
</dbReference>
<dbReference type="Proteomes" id="UP001565243">
    <property type="component" value="Unassembled WGS sequence"/>
</dbReference>
<keyword evidence="2" id="KW-1185">Reference proteome</keyword>
<accession>A0ABV4EAE1</accession>